<accession>A0A1I4FAL2</accession>
<keyword evidence="6" id="KW-1185">Reference proteome</keyword>
<dbReference type="PANTHER" id="PTHR30146:SF109">
    <property type="entry name" value="HTH-TYPE TRANSCRIPTIONAL REGULATOR GALS"/>
    <property type="match status" value="1"/>
</dbReference>
<evidence type="ECO:0000259" key="4">
    <source>
        <dbReference type="PROSITE" id="PS50932"/>
    </source>
</evidence>
<dbReference type="Proteomes" id="UP000199598">
    <property type="component" value="Unassembled WGS sequence"/>
</dbReference>
<dbReference type="EMBL" id="FOSK01000018">
    <property type="protein sequence ID" value="SFL14503.1"/>
    <property type="molecule type" value="Genomic_DNA"/>
</dbReference>
<protein>
    <submittedName>
        <fullName evidence="5">Transcriptional regulator, LacI family</fullName>
    </submittedName>
</protein>
<evidence type="ECO:0000313" key="5">
    <source>
        <dbReference type="EMBL" id="SFL14503.1"/>
    </source>
</evidence>
<dbReference type="Gene3D" id="3.40.50.2300">
    <property type="match status" value="2"/>
</dbReference>
<dbReference type="SUPFAM" id="SSF53822">
    <property type="entry name" value="Periplasmic binding protein-like I"/>
    <property type="match status" value="1"/>
</dbReference>
<keyword evidence="2" id="KW-0238">DNA-binding</keyword>
<dbReference type="InterPro" id="IPR046335">
    <property type="entry name" value="LacI/GalR-like_sensor"/>
</dbReference>
<evidence type="ECO:0000256" key="3">
    <source>
        <dbReference type="ARBA" id="ARBA00023163"/>
    </source>
</evidence>
<dbReference type="Pfam" id="PF00356">
    <property type="entry name" value="LacI"/>
    <property type="match status" value="1"/>
</dbReference>
<proteinExistence type="predicted"/>
<dbReference type="CDD" id="cd20009">
    <property type="entry name" value="PBP1_RafR-like"/>
    <property type="match status" value="1"/>
</dbReference>
<dbReference type="PANTHER" id="PTHR30146">
    <property type="entry name" value="LACI-RELATED TRANSCRIPTIONAL REPRESSOR"/>
    <property type="match status" value="1"/>
</dbReference>
<dbReference type="InterPro" id="IPR010982">
    <property type="entry name" value="Lambda_DNA-bd_dom_sf"/>
</dbReference>
<evidence type="ECO:0000256" key="1">
    <source>
        <dbReference type="ARBA" id="ARBA00023015"/>
    </source>
</evidence>
<keyword evidence="1" id="KW-0805">Transcription regulation</keyword>
<dbReference type="SMART" id="SM00354">
    <property type="entry name" value="HTH_LACI"/>
    <property type="match status" value="1"/>
</dbReference>
<dbReference type="SUPFAM" id="SSF47413">
    <property type="entry name" value="lambda repressor-like DNA-binding domains"/>
    <property type="match status" value="1"/>
</dbReference>
<name>A0A1I4FAL2_9HYPH</name>
<organism evidence="5 6">
    <name type="scientific">Pseudovibrio ascidiaceicola</name>
    <dbReference type="NCBI Taxonomy" id="285279"/>
    <lineage>
        <taxon>Bacteria</taxon>
        <taxon>Pseudomonadati</taxon>
        <taxon>Pseudomonadota</taxon>
        <taxon>Alphaproteobacteria</taxon>
        <taxon>Hyphomicrobiales</taxon>
        <taxon>Stappiaceae</taxon>
        <taxon>Pseudovibrio</taxon>
    </lineage>
</organism>
<comment type="caution">
    <text evidence="5">The sequence shown here is derived from an EMBL/GenBank/DDBJ whole genome shotgun (WGS) entry which is preliminary data.</text>
</comment>
<feature type="domain" description="HTH lacI-type" evidence="4">
    <location>
        <begin position="4"/>
        <end position="58"/>
    </location>
</feature>
<gene>
    <name evidence="5" type="ORF">SAMN04488518_11819</name>
</gene>
<dbReference type="Pfam" id="PF13377">
    <property type="entry name" value="Peripla_BP_3"/>
    <property type="match status" value="1"/>
</dbReference>
<dbReference type="InterPro" id="IPR000843">
    <property type="entry name" value="HTH_LacI"/>
</dbReference>
<dbReference type="InterPro" id="IPR028082">
    <property type="entry name" value="Peripla_BP_I"/>
</dbReference>
<dbReference type="CDD" id="cd01392">
    <property type="entry name" value="HTH_LacI"/>
    <property type="match status" value="1"/>
</dbReference>
<dbReference type="RefSeq" id="WP_093523713.1">
    <property type="nucleotide sequence ID" value="NZ_FOSK01000018.1"/>
</dbReference>
<evidence type="ECO:0000313" key="6">
    <source>
        <dbReference type="Proteomes" id="UP000199598"/>
    </source>
</evidence>
<dbReference type="Gene3D" id="1.10.260.40">
    <property type="entry name" value="lambda repressor-like DNA-binding domains"/>
    <property type="match status" value="1"/>
</dbReference>
<reference evidence="5 6" key="1">
    <citation type="submission" date="2016-10" db="EMBL/GenBank/DDBJ databases">
        <authorList>
            <person name="Varghese N."/>
            <person name="Submissions S."/>
        </authorList>
    </citation>
    <scope>NUCLEOTIDE SEQUENCE [LARGE SCALE GENOMIC DNA]</scope>
    <source>
        <strain evidence="5 6">DSM 16392</strain>
    </source>
</reference>
<dbReference type="PROSITE" id="PS50932">
    <property type="entry name" value="HTH_LACI_2"/>
    <property type="match status" value="1"/>
</dbReference>
<keyword evidence="3" id="KW-0804">Transcription</keyword>
<sequence length="342" mass="38269">MARATIKTIAQKAELSVGTVSRALKDCSSVKDKTKQRVRQIAEEIGYVRNLDGLRLRTGRTYSVAVVMTTPTTGSHEWEGVEYTNILNGIMGSLRGTMYRAAIYPVDDFDSSFQEIRNIVEQRLADGIIISGTRPDDARISYMLEKDFPFVTYGMSEHFTPYSYVDANSQEMSQKATTRLIQLGHTNIVSINPPDELMYSKQRQRGYIRALQDAGIEVQAEFIATGPLTPEFGKATVKALYNNDKKPTAYICANEASALGVLSAFYELGIKFGKDAIVNATDDINVSAYFTPPITTYFLPIEETSKALGEFIIRRIEGEPAQDLQRMVMPQLIERQDDRLKP</sequence>
<evidence type="ECO:0000256" key="2">
    <source>
        <dbReference type="ARBA" id="ARBA00023125"/>
    </source>
</evidence>